<gene>
    <name evidence="1" type="ORF">COCNU_09G008940</name>
</gene>
<protein>
    <submittedName>
        <fullName evidence="1">Uncharacterized protein</fullName>
    </submittedName>
</protein>
<evidence type="ECO:0000313" key="2">
    <source>
        <dbReference type="Proteomes" id="UP000797356"/>
    </source>
</evidence>
<proteinExistence type="predicted"/>
<reference evidence="1" key="2">
    <citation type="submission" date="2019-07" db="EMBL/GenBank/DDBJ databases">
        <authorList>
            <person name="Yang Y."/>
            <person name="Bocs S."/>
            <person name="Baudouin L."/>
        </authorList>
    </citation>
    <scope>NUCLEOTIDE SEQUENCE</scope>
    <source>
        <tissue evidence="1">Spear leaf of Hainan Tall coconut</tissue>
    </source>
</reference>
<sequence>MGRDVGEKVGISLPSLSTARPPAPSFTSLPLWQWMIRRWDASKCLVFYFSSTASKKKSQRQKEGIFKSEGLSYRFDRHFIGVVQQRPDIVAVGKGIQNPAVIFVCTLVW</sequence>
<comment type="caution">
    <text evidence="1">The sequence shown here is derived from an EMBL/GenBank/DDBJ whole genome shotgun (WGS) entry which is preliminary data.</text>
</comment>
<reference evidence="1" key="1">
    <citation type="journal article" date="2017" name="Gigascience">
        <title>The genome draft of coconut (Cocos nucifera).</title>
        <authorList>
            <person name="Xiao Y."/>
            <person name="Xu P."/>
            <person name="Fan H."/>
            <person name="Baudouin L."/>
            <person name="Xia W."/>
            <person name="Bocs S."/>
            <person name="Xu J."/>
            <person name="Li Q."/>
            <person name="Guo A."/>
            <person name="Zhou L."/>
            <person name="Li J."/>
            <person name="Wu Y."/>
            <person name="Ma Z."/>
            <person name="Armero A."/>
            <person name="Issali A.E."/>
            <person name="Liu N."/>
            <person name="Peng M."/>
            <person name="Yang Y."/>
        </authorList>
    </citation>
    <scope>NUCLEOTIDE SEQUENCE</scope>
    <source>
        <tissue evidence="1">Spear leaf of Hainan Tall coconut</tissue>
    </source>
</reference>
<organism evidence="1 2">
    <name type="scientific">Cocos nucifera</name>
    <name type="common">Coconut palm</name>
    <dbReference type="NCBI Taxonomy" id="13894"/>
    <lineage>
        <taxon>Eukaryota</taxon>
        <taxon>Viridiplantae</taxon>
        <taxon>Streptophyta</taxon>
        <taxon>Embryophyta</taxon>
        <taxon>Tracheophyta</taxon>
        <taxon>Spermatophyta</taxon>
        <taxon>Magnoliopsida</taxon>
        <taxon>Liliopsida</taxon>
        <taxon>Arecaceae</taxon>
        <taxon>Arecoideae</taxon>
        <taxon>Cocoseae</taxon>
        <taxon>Attaleinae</taxon>
        <taxon>Cocos</taxon>
    </lineage>
</organism>
<evidence type="ECO:0000313" key="1">
    <source>
        <dbReference type="EMBL" id="KAG1361431.1"/>
    </source>
</evidence>
<dbReference type="Proteomes" id="UP000797356">
    <property type="component" value="Chromosome 9"/>
</dbReference>
<keyword evidence="2" id="KW-1185">Reference proteome</keyword>
<name>A0A8K0IL34_COCNU</name>
<dbReference type="EMBL" id="CM017880">
    <property type="protein sequence ID" value="KAG1361431.1"/>
    <property type="molecule type" value="Genomic_DNA"/>
</dbReference>
<accession>A0A8K0IL34</accession>
<dbReference type="AlphaFoldDB" id="A0A8K0IL34"/>